<evidence type="ECO:0008006" key="2">
    <source>
        <dbReference type="Google" id="ProtNLM"/>
    </source>
</evidence>
<feature type="non-terminal residue" evidence="1">
    <location>
        <position position="1"/>
    </location>
</feature>
<sequence length="276" mass="29049">AGLLDETEYEWFVEVTDTAQHTQVGPTWSFTAIDNPQQATNPSPAHGTLGVDIDTNLTWTIGVDAVSHDVYFGNDPEPHSLTPVNTDVDNYDPGTLAPATIYYWAVDELDGSGGLLAAGATWSFTTASAPGQASNPSPGDAVTDVAIDAVLSWTAGSDTTSHDVYFGINPTPGEAELQGNQIDTTFVVSMNYATTYYWRIDEVGPGGTTTGTTVWSFTTLPSPPPGQATNPSPTNGAVEVLVDADLSWTAGSDATLHDVYFGTDPDTLPLVSEKQG</sequence>
<dbReference type="EMBL" id="BARU01023944">
    <property type="protein sequence ID" value="GAH59027.1"/>
    <property type="molecule type" value="Genomic_DNA"/>
</dbReference>
<proteinExistence type="predicted"/>
<name>X1GPD2_9ZZZZ</name>
<dbReference type="Gene3D" id="2.60.40.10">
    <property type="entry name" value="Immunoglobulins"/>
    <property type="match status" value="2"/>
</dbReference>
<dbReference type="AlphaFoldDB" id="X1GPD2"/>
<reference evidence="1" key="1">
    <citation type="journal article" date="2014" name="Front. Microbiol.">
        <title>High frequency of phylogenetically diverse reductive dehalogenase-homologous genes in deep subseafloor sedimentary metagenomes.</title>
        <authorList>
            <person name="Kawai M."/>
            <person name="Futagami T."/>
            <person name="Toyoda A."/>
            <person name="Takaki Y."/>
            <person name="Nishi S."/>
            <person name="Hori S."/>
            <person name="Arai W."/>
            <person name="Tsubouchi T."/>
            <person name="Morono Y."/>
            <person name="Uchiyama I."/>
            <person name="Ito T."/>
            <person name="Fujiyama A."/>
            <person name="Inagaki F."/>
            <person name="Takami H."/>
        </authorList>
    </citation>
    <scope>NUCLEOTIDE SEQUENCE</scope>
    <source>
        <strain evidence="1">Expedition CK06-06</strain>
    </source>
</reference>
<organism evidence="1">
    <name type="scientific">marine sediment metagenome</name>
    <dbReference type="NCBI Taxonomy" id="412755"/>
    <lineage>
        <taxon>unclassified sequences</taxon>
        <taxon>metagenomes</taxon>
        <taxon>ecological metagenomes</taxon>
    </lineage>
</organism>
<gene>
    <name evidence="1" type="ORF">S03H2_38802</name>
</gene>
<feature type="non-terminal residue" evidence="1">
    <location>
        <position position="276"/>
    </location>
</feature>
<accession>X1GPD2</accession>
<evidence type="ECO:0000313" key="1">
    <source>
        <dbReference type="EMBL" id="GAH59027.1"/>
    </source>
</evidence>
<protein>
    <recommendedName>
        <fullName evidence="2">Fibronectin type-III domain-containing protein</fullName>
    </recommendedName>
</protein>
<comment type="caution">
    <text evidence="1">The sequence shown here is derived from an EMBL/GenBank/DDBJ whole genome shotgun (WGS) entry which is preliminary data.</text>
</comment>
<dbReference type="InterPro" id="IPR013783">
    <property type="entry name" value="Ig-like_fold"/>
</dbReference>